<accession>M2M946</accession>
<dbReference type="RefSeq" id="XP_007680190.1">
    <property type="nucleotide sequence ID" value="XM_007682000.1"/>
</dbReference>
<gene>
    <name evidence="1" type="ORF">BAUCODRAFT_266720</name>
</gene>
<proteinExistence type="predicted"/>
<keyword evidence="2" id="KW-1185">Reference proteome</keyword>
<dbReference type="GeneID" id="19110464"/>
<sequence>MHVITKEMVRHAPWAPTRPLKWRCGVSRRQSGRTYALQADKTLQPSVRPHTAPIAAQPDTERSYSYHNSLYHAGHGTSFAIFLLPIPEVLRGGEETADAARCSCEAECYIWGLNPRGLGCSLGVEGHKEVEAMQSGLRDNSTAGCRALASASSRSATDATIRGTLH</sequence>
<dbReference type="AlphaFoldDB" id="M2M946"/>
<dbReference type="Proteomes" id="UP000011761">
    <property type="component" value="Unassembled WGS sequence"/>
</dbReference>
<dbReference type="KEGG" id="bcom:BAUCODRAFT_266720"/>
<name>M2M946_BAUPA</name>
<protein>
    <submittedName>
        <fullName evidence="1">Uncharacterized protein</fullName>
    </submittedName>
</protein>
<dbReference type="HOGENOM" id="CLU_1602383_0_0_1"/>
<evidence type="ECO:0000313" key="2">
    <source>
        <dbReference type="Proteomes" id="UP000011761"/>
    </source>
</evidence>
<reference evidence="1 2" key="1">
    <citation type="journal article" date="2012" name="PLoS Pathog.">
        <title>Diverse lifestyles and strategies of plant pathogenesis encoded in the genomes of eighteen Dothideomycetes fungi.</title>
        <authorList>
            <person name="Ohm R.A."/>
            <person name="Feau N."/>
            <person name="Henrissat B."/>
            <person name="Schoch C.L."/>
            <person name="Horwitz B.A."/>
            <person name="Barry K.W."/>
            <person name="Condon B.J."/>
            <person name="Copeland A.C."/>
            <person name="Dhillon B."/>
            <person name="Glaser F."/>
            <person name="Hesse C.N."/>
            <person name="Kosti I."/>
            <person name="LaButti K."/>
            <person name="Lindquist E.A."/>
            <person name="Lucas S."/>
            <person name="Salamov A.A."/>
            <person name="Bradshaw R.E."/>
            <person name="Ciuffetti L."/>
            <person name="Hamelin R.C."/>
            <person name="Kema G.H.J."/>
            <person name="Lawrence C."/>
            <person name="Scott J.A."/>
            <person name="Spatafora J.W."/>
            <person name="Turgeon B.G."/>
            <person name="de Wit P.J.G.M."/>
            <person name="Zhong S."/>
            <person name="Goodwin S.B."/>
            <person name="Grigoriev I.V."/>
        </authorList>
    </citation>
    <scope>NUCLEOTIDE SEQUENCE [LARGE SCALE GENOMIC DNA]</scope>
    <source>
        <strain evidence="1 2">UAMH 10762</strain>
    </source>
</reference>
<evidence type="ECO:0000313" key="1">
    <source>
        <dbReference type="EMBL" id="EMC92916.1"/>
    </source>
</evidence>
<dbReference type="EMBL" id="KB445561">
    <property type="protein sequence ID" value="EMC92916.1"/>
    <property type="molecule type" value="Genomic_DNA"/>
</dbReference>
<organism evidence="1 2">
    <name type="scientific">Baudoinia panamericana (strain UAMH 10762)</name>
    <name type="common">Angels' share fungus</name>
    <name type="synonym">Baudoinia compniacensis (strain UAMH 10762)</name>
    <dbReference type="NCBI Taxonomy" id="717646"/>
    <lineage>
        <taxon>Eukaryota</taxon>
        <taxon>Fungi</taxon>
        <taxon>Dikarya</taxon>
        <taxon>Ascomycota</taxon>
        <taxon>Pezizomycotina</taxon>
        <taxon>Dothideomycetes</taxon>
        <taxon>Dothideomycetidae</taxon>
        <taxon>Mycosphaerellales</taxon>
        <taxon>Teratosphaeriaceae</taxon>
        <taxon>Baudoinia</taxon>
    </lineage>
</organism>